<feature type="non-terminal residue" evidence="2">
    <location>
        <position position="291"/>
    </location>
</feature>
<reference evidence="2" key="1">
    <citation type="submission" date="2018-05" db="EMBL/GenBank/DDBJ databases">
        <authorList>
            <person name="Lanie J.A."/>
            <person name="Ng W.-L."/>
            <person name="Kazmierczak K.M."/>
            <person name="Andrzejewski T.M."/>
            <person name="Davidsen T.M."/>
            <person name="Wayne K.J."/>
            <person name="Tettelin H."/>
            <person name="Glass J.I."/>
            <person name="Rusch D."/>
            <person name="Podicherti R."/>
            <person name="Tsui H.-C.T."/>
            <person name="Winkler M.E."/>
        </authorList>
    </citation>
    <scope>NUCLEOTIDE SEQUENCE</scope>
</reference>
<protein>
    <submittedName>
        <fullName evidence="2">Uncharacterized protein</fullName>
    </submittedName>
</protein>
<accession>A0A382UQU6</accession>
<organism evidence="2">
    <name type="scientific">marine metagenome</name>
    <dbReference type="NCBI Taxonomy" id="408172"/>
    <lineage>
        <taxon>unclassified sequences</taxon>
        <taxon>metagenomes</taxon>
        <taxon>ecological metagenomes</taxon>
    </lineage>
</organism>
<feature type="non-terminal residue" evidence="2">
    <location>
        <position position="1"/>
    </location>
</feature>
<feature type="compositionally biased region" description="Basic residues" evidence="1">
    <location>
        <begin position="48"/>
        <end position="60"/>
    </location>
</feature>
<dbReference type="EMBL" id="UINC01146068">
    <property type="protein sequence ID" value="SVD36580.1"/>
    <property type="molecule type" value="Genomic_DNA"/>
</dbReference>
<feature type="region of interest" description="Disordered" evidence="1">
    <location>
        <begin position="35"/>
        <end position="67"/>
    </location>
</feature>
<gene>
    <name evidence="2" type="ORF">METZ01_LOCUS389434</name>
</gene>
<dbReference type="AlphaFoldDB" id="A0A382UQU6"/>
<name>A0A382UQU6_9ZZZZ</name>
<evidence type="ECO:0000313" key="2">
    <source>
        <dbReference type="EMBL" id="SVD36580.1"/>
    </source>
</evidence>
<evidence type="ECO:0000256" key="1">
    <source>
        <dbReference type="SAM" id="MobiDB-lite"/>
    </source>
</evidence>
<sequence>AIVVFIPPLTIKEKIIRPAFTVSLVELPAATKSRRLSKSVPKPVEKKTHAKNRVSTKPKTKSVPVKPESTKKILKALDQLSAALPPVPSIIQELDQVTKLTAKKPVKKARKKPILEESLRDKKKLEQTIVSLKKNTAAPLVLEKQNERLGKLSFQELEETKTPDFKGSVAKKNQDFKDIEFASLAKKKMDLKKKKDKTAVDLLKELEKMGEFKSVLDKKSLDASEKAASLPVEIQKEQRSFTKVFEKLDTAPPLHIDIDISPERLSSEKFESGVRNVKPLVEIPKEVSPID</sequence>
<proteinExistence type="predicted"/>